<dbReference type="AlphaFoldDB" id="A0A392P4U3"/>
<reference evidence="1 2" key="1">
    <citation type="journal article" date="2018" name="Front. Plant Sci.">
        <title>Red Clover (Trifolium pratense) and Zigzag Clover (T. medium) - A Picture of Genomic Similarities and Differences.</title>
        <authorList>
            <person name="Dluhosova J."/>
            <person name="Istvanek J."/>
            <person name="Nedelnik J."/>
            <person name="Repkova J."/>
        </authorList>
    </citation>
    <scope>NUCLEOTIDE SEQUENCE [LARGE SCALE GENOMIC DNA]</scope>
    <source>
        <strain evidence="2">cv. 10/8</strain>
        <tissue evidence="1">Leaf</tissue>
    </source>
</reference>
<dbReference type="EMBL" id="LXQA010064029">
    <property type="protein sequence ID" value="MCI07058.1"/>
    <property type="molecule type" value="Genomic_DNA"/>
</dbReference>
<evidence type="ECO:0000313" key="1">
    <source>
        <dbReference type="EMBL" id="MCI07058.1"/>
    </source>
</evidence>
<comment type="caution">
    <text evidence="1">The sequence shown here is derived from an EMBL/GenBank/DDBJ whole genome shotgun (WGS) entry which is preliminary data.</text>
</comment>
<keyword evidence="2" id="KW-1185">Reference proteome</keyword>
<proteinExistence type="predicted"/>
<evidence type="ECO:0000313" key="2">
    <source>
        <dbReference type="Proteomes" id="UP000265520"/>
    </source>
</evidence>
<name>A0A392P4U3_9FABA</name>
<sequence>ISEHIKGGIVYLDAGVAESFQFIGAYPVLLELGARAVCSLENMSVLDAVSSRFICSQGVFLCLQ</sequence>
<accession>A0A392P4U3</accession>
<feature type="non-terminal residue" evidence="1">
    <location>
        <position position="1"/>
    </location>
</feature>
<protein>
    <submittedName>
        <fullName evidence="1">Sec1 family domain-containing protein 2</fullName>
    </submittedName>
</protein>
<dbReference type="Proteomes" id="UP000265520">
    <property type="component" value="Unassembled WGS sequence"/>
</dbReference>
<organism evidence="1 2">
    <name type="scientific">Trifolium medium</name>
    <dbReference type="NCBI Taxonomy" id="97028"/>
    <lineage>
        <taxon>Eukaryota</taxon>
        <taxon>Viridiplantae</taxon>
        <taxon>Streptophyta</taxon>
        <taxon>Embryophyta</taxon>
        <taxon>Tracheophyta</taxon>
        <taxon>Spermatophyta</taxon>
        <taxon>Magnoliopsida</taxon>
        <taxon>eudicotyledons</taxon>
        <taxon>Gunneridae</taxon>
        <taxon>Pentapetalae</taxon>
        <taxon>rosids</taxon>
        <taxon>fabids</taxon>
        <taxon>Fabales</taxon>
        <taxon>Fabaceae</taxon>
        <taxon>Papilionoideae</taxon>
        <taxon>50 kb inversion clade</taxon>
        <taxon>NPAAA clade</taxon>
        <taxon>Hologalegina</taxon>
        <taxon>IRL clade</taxon>
        <taxon>Trifolieae</taxon>
        <taxon>Trifolium</taxon>
    </lineage>
</organism>